<organism evidence="1 2">
    <name type="scientific">Okeanomitos corallinicola TIOX110</name>
    <dbReference type="NCBI Taxonomy" id="3133117"/>
    <lineage>
        <taxon>Bacteria</taxon>
        <taxon>Bacillati</taxon>
        <taxon>Cyanobacteriota</taxon>
        <taxon>Cyanophyceae</taxon>
        <taxon>Nostocales</taxon>
        <taxon>Aphanizomenonaceae</taxon>
        <taxon>Okeanomitos</taxon>
    </lineage>
</organism>
<evidence type="ECO:0000313" key="2">
    <source>
        <dbReference type="Proteomes" id="UP001483337"/>
    </source>
</evidence>
<sequence length="70" mass="7807">MQLIEQTLQSANVNISLEELLILNSALNEVCYGLDEFDFETRMGASHEKVAELLKKIGTIIDDLESHANS</sequence>
<keyword evidence="2" id="KW-1185">Reference proteome</keyword>
<protein>
    <submittedName>
        <fullName evidence="1">Uncharacterized protein</fullName>
    </submittedName>
</protein>
<gene>
    <name evidence="1" type="ORF">WJM97_11480</name>
</gene>
<reference evidence="1 2" key="1">
    <citation type="submission" date="2024-04" db="EMBL/GenBank/DDBJ databases">
        <title>Okeanomitos corallinicola gen. &amp; sp. nov. (Nostocales, Cyanobacteria), a new toxic marine heterocyst-forming cyanobacterium from a coral reef.</title>
        <authorList>
            <person name="Li H."/>
            <person name="Li R."/>
            <person name="Kang J."/>
            <person name="Hii K.S."/>
            <person name="Mohamed H.F."/>
            <person name="Xu X."/>
            <person name="Luo Z."/>
        </authorList>
    </citation>
    <scope>NUCLEOTIDE SEQUENCE [LARGE SCALE GENOMIC DNA]</scope>
    <source>
        <strain evidence="1 2">TIOX110</strain>
    </source>
</reference>
<proteinExistence type="predicted"/>
<dbReference type="RefSeq" id="WP_353928950.1">
    <property type="nucleotide sequence ID" value="NZ_CP150886.1"/>
</dbReference>
<dbReference type="EMBL" id="CP150886">
    <property type="protein sequence ID" value="WZB86034.1"/>
    <property type="molecule type" value="Genomic_DNA"/>
</dbReference>
<evidence type="ECO:0000313" key="1">
    <source>
        <dbReference type="EMBL" id="WZB86034.1"/>
    </source>
</evidence>
<accession>A0ABZ2ULX0</accession>
<name>A0ABZ2ULX0_9CYAN</name>
<dbReference type="Proteomes" id="UP001483337">
    <property type="component" value="Chromosome"/>
</dbReference>